<feature type="compositionally biased region" description="Basic and acidic residues" evidence="1">
    <location>
        <begin position="184"/>
        <end position="201"/>
    </location>
</feature>
<protein>
    <submittedName>
        <fullName evidence="2">Helitron helicase-like domain-containing protein</fullName>
    </submittedName>
</protein>
<sequence>MPRNAKSLIIDDIQSFGEYMYNLNGQHTLDLQPPPELNAIDQQKWVQKKAQYRQPTNSIHPGPQVFGFMADTTCPLNTLQLSTRNLQRVENLKQHSVSNMNEEAAQVIEDPQKRKIPPPDIHAFQNNKKKGLPCSHDNSTADNSCHYVSPTSVNESSSHIQQYGHNSNTFHESPISFVPMSSYHRKDSVPGHDNTQSDHIRQPTSRCKRKQPCEKPPTNERERQTKSQHTSGNLSTPSPLTNIDGVSQLYIDLGDADYALHDLIQILDEHNELVQVFRTARDKLNEENVPEFKIQLYNVADAQQYQLPSSGTLGAIVFQTDANSQTDYDIVIKYKDRQPKRINKLHSSYMSLQFPLLFVYGQPGYTTKMTLKGVGSSKKRKKLSMNMYYKYQVHERFD</sequence>
<feature type="region of interest" description="Disordered" evidence="1">
    <location>
        <begin position="113"/>
        <end position="138"/>
    </location>
</feature>
<evidence type="ECO:0000313" key="3">
    <source>
        <dbReference type="Proteomes" id="UP000245207"/>
    </source>
</evidence>
<accession>A0A2U1PEP4</accession>
<keyword evidence="2" id="KW-0347">Helicase</keyword>
<keyword evidence="3" id="KW-1185">Reference proteome</keyword>
<name>A0A2U1PEP4_ARTAN</name>
<dbReference type="AlphaFoldDB" id="A0A2U1PEP4"/>
<feature type="compositionally biased region" description="Basic and acidic residues" evidence="1">
    <location>
        <begin position="211"/>
        <end position="225"/>
    </location>
</feature>
<reference evidence="2 3" key="1">
    <citation type="journal article" date="2018" name="Mol. Plant">
        <title>The genome of Artemisia annua provides insight into the evolution of Asteraceae family and artemisinin biosynthesis.</title>
        <authorList>
            <person name="Shen Q."/>
            <person name="Zhang L."/>
            <person name="Liao Z."/>
            <person name="Wang S."/>
            <person name="Yan T."/>
            <person name="Shi P."/>
            <person name="Liu M."/>
            <person name="Fu X."/>
            <person name="Pan Q."/>
            <person name="Wang Y."/>
            <person name="Lv Z."/>
            <person name="Lu X."/>
            <person name="Zhang F."/>
            <person name="Jiang W."/>
            <person name="Ma Y."/>
            <person name="Chen M."/>
            <person name="Hao X."/>
            <person name="Li L."/>
            <person name="Tang Y."/>
            <person name="Lv G."/>
            <person name="Zhou Y."/>
            <person name="Sun X."/>
            <person name="Brodelius P.E."/>
            <person name="Rose J.K.C."/>
            <person name="Tang K."/>
        </authorList>
    </citation>
    <scope>NUCLEOTIDE SEQUENCE [LARGE SCALE GENOMIC DNA]</scope>
    <source>
        <strain evidence="3">cv. Huhao1</strain>
        <tissue evidence="2">Leaf</tissue>
    </source>
</reference>
<proteinExistence type="predicted"/>
<dbReference type="EMBL" id="PKPP01001253">
    <property type="protein sequence ID" value="PWA84212.1"/>
    <property type="molecule type" value="Genomic_DNA"/>
</dbReference>
<organism evidence="2 3">
    <name type="scientific">Artemisia annua</name>
    <name type="common">Sweet wormwood</name>
    <dbReference type="NCBI Taxonomy" id="35608"/>
    <lineage>
        <taxon>Eukaryota</taxon>
        <taxon>Viridiplantae</taxon>
        <taxon>Streptophyta</taxon>
        <taxon>Embryophyta</taxon>
        <taxon>Tracheophyta</taxon>
        <taxon>Spermatophyta</taxon>
        <taxon>Magnoliopsida</taxon>
        <taxon>eudicotyledons</taxon>
        <taxon>Gunneridae</taxon>
        <taxon>Pentapetalae</taxon>
        <taxon>asterids</taxon>
        <taxon>campanulids</taxon>
        <taxon>Asterales</taxon>
        <taxon>Asteraceae</taxon>
        <taxon>Asteroideae</taxon>
        <taxon>Anthemideae</taxon>
        <taxon>Artemisiinae</taxon>
        <taxon>Artemisia</taxon>
    </lineage>
</organism>
<feature type="compositionally biased region" description="Polar residues" evidence="1">
    <location>
        <begin position="150"/>
        <end position="171"/>
    </location>
</feature>
<gene>
    <name evidence="2" type="ORF">CTI12_AA161250</name>
</gene>
<dbReference type="PANTHER" id="PTHR45786">
    <property type="entry name" value="DNA BINDING PROTEIN-LIKE"/>
    <property type="match status" value="1"/>
</dbReference>
<feature type="compositionally biased region" description="Polar residues" evidence="1">
    <location>
        <begin position="227"/>
        <end position="241"/>
    </location>
</feature>
<keyword evidence="2" id="KW-0378">Hydrolase</keyword>
<keyword evidence="2" id="KW-0067">ATP-binding</keyword>
<dbReference type="GO" id="GO:0004386">
    <property type="term" value="F:helicase activity"/>
    <property type="evidence" value="ECO:0007669"/>
    <property type="project" value="UniProtKB-KW"/>
</dbReference>
<dbReference type="PANTHER" id="PTHR45786:SF74">
    <property type="entry name" value="ATP-DEPENDENT DNA HELICASE"/>
    <property type="match status" value="1"/>
</dbReference>
<comment type="caution">
    <text evidence="2">The sequence shown here is derived from an EMBL/GenBank/DDBJ whole genome shotgun (WGS) entry which is preliminary data.</text>
</comment>
<feature type="region of interest" description="Disordered" evidence="1">
    <location>
        <begin position="150"/>
        <end position="241"/>
    </location>
</feature>
<evidence type="ECO:0000256" key="1">
    <source>
        <dbReference type="SAM" id="MobiDB-lite"/>
    </source>
</evidence>
<evidence type="ECO:0000313" key="2">
    <source>
        <dbReference type="EMBL" id="PWA84212.1"/>
    </source>
</evidence>
<keyword evidence="2" id="KW-0547">Nucleotide-binding</keyword>
<dbReference type="Proteomes" id="UP000245207">
    <property type="component" value="Unassembled WGS sequence"/>
</dbReference>